<dbReference type="InterPro" id="IPR037103">
    <property type="entry name" value="Tubulin/FtsZ-like_C"/>
</dbReference>
<name>A0ABT4J4T8_9RHOB</name>
<keyword evidence="4 6" id="KW-0132">Cell division</keyword>
<keyword evidence="4" id="KW-0963">Cytoplasm</keyword>
<protein>
    <recommendedName>
        <fullName evidence="4 5">Cell division protein FtsZ</fullName>
    </recommendedName>
</protein>
<feature type="compositionally biased region" description="Low complexity" evidence="7">
    <location>
        <begin position="373"/>
        <end position="382"/>
    </location>
</feature>
<dbReference type="PANTHER" id="PTHR30314:SF3">
    <property type="entry name" value="MITOCHONDRIAL DIVISION PROTEIN FSZA"/>
    <property type="match status" value="1"/>
</dbReference>
<dbReference type="PROSITE" id="PS01134">
    <property type="entry name" value="FTSZ_1"/>
    <property type="match status" value="1"/>
</dbReference>
<reference evidence="10" key="1">
    <citation type="submission" date="2022-12" db="EMBL/GenBank/DDBJ databases">
        <title>Paracoccus sp. EF6 isolated from a lake water.</title>
        <authorList>
            <person name="Liu H."/>
        </authorList>
    </citation>
    <scope>NUCLEOTIDE SEQUENCE</scope>
    <source>
        <strain evidence="10">EF6</strain>
    </source>
</reference>
<dbReference type="Gene3D" id="3.30.1330.20">
    <property type="entry name" value="Tubulin/FtsZ, C-terminal domain"/>
    <property type="match status" value="1"/>
</dbReference>
<dbReference type="PROSITE" id="PS01135">
    <property type="entry name" value="FTSZ_2"/>
    <property type="match status" value="1"/>
</dbReference>
<keyword evidence="2 4" id="KW-0547">Nucleotide-binding</keyword>
<feature type="domain" description="Tubulin/FtsZ 2-layer sandwich" evidence="9">
    <location>
        <begin position="210"/>
        <end position="328"/>
    </location>
</feature>
<feature type="region of interest" description="Disordered" evidence="7">
    <location>
        <begin position="502"/>
        <end position="530"/>
    </location>
</feature>
<comment type="similarity">
    <text evidence="1 4 6">Belongs to the FtsZ family.</text>
</comment>
<evidence type="ECO:0000313" key="10">
    <source>
        <dbReference type="EMBL" id="MCZ0961914.1"/>
    </source>
</evidence>
<feature type="binding site" evidence="4">
    <location>
        <begin position="111"/>
        <end position="113"/>
    </location>
    <ligand>
        <name>GTP</name>
        <dbReference type="ChEBI" id="CHEBI:37565"/>
    </ligand>
</feature>
<dbReference type="SUPFAM" id="SSF52490">
    <property type="entry name" value="Tubulin nucleotide-binding domain-like"/>
    <property type="match status" value="1"/>
</dbReference>
<comment type="function">
    <text evidence="4 6">Essential cell division protein that forms a contractile ring structure (Z ring) at the future cell division site. The regulation of the ring assembly controls the timing and the location of cell division. One of the functions of the FtsZ ring is to recruit other cell division proteins to the septum to produce a new cell wall between the dividing cells. Binds GTP and shows GTPase activity.</text>
</comment>
<evidence type="ECO:0000256" key="7">
    <source>
        <dbReference type="SAM" id="MobiDB-lite"/>
    </source>
</evidence>
<dbReference type="InterPro" id="IPR000158">
    <property type="entry name" value="Cell_div_FtsZ"/>
</dbReference>
<dbReference type="PRINTS" id="PR00423">
    <property type="entry name" value="CELLDVISFTSZ"/>
</dbReference>
<dbReference type="InterPro" id="IPR018316">
    <property type="entry name" value="Tubulin/FtsZ_2-layer-sand-dom"/>
</dbReference>
<evidence type="ECO:0000256" key="3">
    <source>
        <dbReference type="ARBA" id="ARBA00023134"/>
    </source>
</evidence>
<keyword evidence="4 6" id="KW-0131">Cell cycle</keyword>
<feature type="region of interest" description="Disordered" evidence="7">
    <location>
        <begin position="472"/>
        <end position="491"/>
    </location>
</feature>
<dbReference type="SMART" id="SM00865">
    <property type="entry name" value="Tubulin_C"/>
    <property type="match status" value="1"/>
</dbReference>
<sequence length="530" mass="56041">MNLNLMMNDEDELKPRITVFGVGGAGGNAVNNMIEKNLDGVEFVVANTDAQALAGSRATSRIQMGPKVTEGLGAGAKPVIGAKAAEETIEDIVDHLMGAHMCFITAGMGGGTGTGAAPIIAQAAREMGILTVGVVTKPFQFEGTKRMRQAEEGVEALQKVVDTLIIIPNQNLFRLANEKTTFTDAFALADDVLYQGVKGVTDLMVKPGLINLDFADVRSVMDEMGKAMMGTGEASGENRAQEAAERAIANPLLDEISLNGAKGVLINITGGYDMTLFELDEAANVIRDKVDSDANIIVGSTLDPDMDGSIRVSVVATGIDASVAAAAEVPAPRRSMAEPLTQNPPVSQKVEVSAQQDDLPPRRVAPPLGDTRPVAPAPASAARTEDDMPAPAYQRKEAAQPAMLNVREDAGFIAPRAPQGAAPRGQASPETLERLRRAVEHKGERQQPAPQPEPVRPHSRMAGLGRMLERMAGHADTSASKPAASTISERVNERVAVRARQQETDFDDLASPDAGGDNVEIPAFLRRQAN</sequence>
<dbReference type="Gene3D" id="3.40.50.1440">
    <property type="entry name" value="Tubulin/FtsZ, GTPase domain"/>
    <property type="match status" value="1"/>
</dbReference>
<dbReference type="Pfam" id="PF12327">
    <property type="entry name" value="FtsZ_C"/>
    <property type="match status" value="1"/>
</dbReference>
<comment type="caution">
    <text evidence="10">The sequence shown here is derived from an EMBL/GenBank/DDBJ whole genome shotgun (WGS) entry which is preliminary data.</text>
</comment>
<evidence type="ECO:0000259" key="8">
    <source>
        <dbReference type="SMART" id="SM00864"/>
    </source>
</evidence>
<evidence type="ECO:0000259" key="9">
    <source>
        <dbReference type="SMART" id="SM00865"/>
    </source>
</evidence>
<dbReference type="SMART" id="SM00864">
    <property type="entry name" value="Tubulin"/>
    <property type="match status" value="1"/>
</dbReference>
<dbReference type="NCBIfam" id="TIGR00065">
    <property type="entry name" value="ftsZ"/>
    <property type="match status" value="1"/>
</dbReference>
<dbReference type="CDD" id="cd02201">
    <property type="entry name" value="FtsZ_type1"/>
    <property type="match status" value="1"/>
</dbReference>
<evidence type="ECO:0000256" key="5">
    <source>
        <dbReference type="NCBIfam" id="TIGR00065"/>
    </source>
</evidence>
<feature type="binding site" evidence="4">
    <location>
        <position position="190"/>
    </location>
    <ligand>
        <name>GTP</name>
        <dbReference type="ChEBI" id="CHEBI:37565"/>
    </ligand>
</feature>
<dbReference type="InterPro" id="IPR008280">
    <property type="entry name" value="Tub_FtsZ_C"/>
</dbReference>
<dbReference type="RefSeq" id="WP_268941926.1">
    <property type="nucleotide sequence ID" value="NZ_JAPTYD010000010.1"/>
</dbReference>
<dbReference type="PANTHER" id="PTHR30314">
    <property type="entry name" value="CELL DIVISION PROTEIN FTSZ-RELATED"/>
    <property type="match status" value="1"/>
</dbReference>
<dbReference type="InterPro" id="IPR003008">
    <property type="entry name" value="Tubulin_FtsZ_GTPase"/>
</dbReference>
<dbReference type="InterPro" id="IPR020805">
    <property type="entry name" value="Cell_div_FtsZ_CS"/>
</dbReference>
<evidence type="ECO:0000256" key="1">
    <source>
        <dbReference type="ARBA" id="ARBA00009690"/>
    </source>
</evidence>
<dbReference type="EMBL" id="JAPTYD010000010">
    <property type="protein sequence ID" value="MCZ0961914.1"/>
    <property type="molecule type" value="Genomic_DNA"/>
</dbReference>
<keyword evidence="11" id="KW-1185">Reference proteome</keyword>
<feature type="binding site" evidence="4">
    <location>
        <position position="142"/>
    </location>
    <ligand>
        <name>GTP</name>
        <dbReference type="ChEBI" id="CHEBI:37565"/>
    </ligand>
</feature>
<dbReference type="HAMAP" id="MF_00909">
    <property type="entry name" value="FtsZ"/>
    <property type="match status" value="1"/>
</dbReference>
<evidence type="ECO:0000313" key="11">
    <source>
        <dbReference type="Proteomes" id="UP001149822"/>
    </source>
</evidence>
<keyword evidence="3 4" id="KW-0342">GTP-binding</keyword>
<comment type="subunit">
    <text evidence="4">Homodimer. Polymerizes to form a dynamic ring structure in a strictly GTP-dependent manner. Interacts directly with several other division proteins.</text>
</comment>
<accession>A0ABT4J4T8</accession>
<evidence type="ECO:0000256" key="4">
    <source>
        <dbReference type="HAMAP-Rule" id="MF_00909"/>
    </source>
</evidence>
<gene>
    <name evidence="4 10" type="primary">ftsZ</name>
    <name evidence="10" type="ORF">OU682_09835</name>
</gene>
<proteinExistence type="inferred from homology"/>
<feature type="binding site" evidence="4">
    <location>
        <begin position="24"/>
        <end position="28"/>
    </location>
    <ligand>
        <name>GTP</name>
        <dbReference type="ChEBI" id="CHEBI:37565"/>
    </ligand>
</feature>
<dbReference type="GO" id="GO:0051301">
    <property type="term" value="P:cell division"/>
    <property type="evidence" value="ECO:0007669"/>
    <property type="project" value="UniProtKB-KW"/>
</dbReference>
<evidence type="ECO:0000256" key="6">
    <source>
        <dbReference type="RuleBase" id="RU000631"/>
    </source>
</evidence>
<feature type="domain" description="Tubulin/FtsZ GTPase" evidence="8">
    <location>
        <begin position="16"/>
        <end position="208"/>
    </location>
</feature>
<dbReference type="InterPro" id="IPR024757">
    <property type="entry name" value="FtsZ_C"/>
</dbReference>
<feature type="region of interest" description="Disordered" evidence="7">
    <location>
        <begin position="334"/>
        <end position="389"/>
    </location>
</feature>
<dbReference type="Pfam" id="PF00091">
    <property type="entry name" value="Tubulin"/>
    <property type="match status" value="1"/>
</dbReference>
<feature type="binding site" evidence="4">
    <location>
        <position position="146"/>
    </location>
    <ligand>
        <name>GTP</name>
        <dbReference type="ChEBI" id="CHEBI:37565"/>
    </ligand>
</feature>
<comment type="subcellular location">
    <subcellularLocation>
        <location evidence="4">Cytoplasm</location>
    </subcellularLocation>
    <text evidence="4">Assembles at midcell at the inner surface of the cytoplasmic membrane.</text>
</comment>
<feature type="compositionally biased region" description="Polar residues" evidence="7">
    <location>
        <begin position="477"/>
        <end position="488"/>
    </location>
</feature>
<dbReference type="InterPro" id="IPR036525">
    <property type="entry name" value="Tubulin/FtsZ_GTPase_sf"/>
</dbReference>
<dbReference type="Proteomes" id="UP001149822">
    <property type="component" value="Unassembled WGS sequence"/>
</dbReference>
<keyword evidence="4 6" id="KW-0717">Septation</keyword>
<dbReference type="InterPro" id="IPR045061">
    <property type="entry name" value="FtsZ/CetZ"/>
</dbReference>
<dbReference type="SUPFAM" id="SSF55307">
    <property type="entry name" value="Tubulin C-terminal domain-like"/>
    <property type="match status" value="1"/>
</dbReference>
<organism evidence="10 11">
    <name type="scientific">Paracoccus benzoatiresistens</name>
    <dbReference type="NCBI Taxonomy" id="2997341"/>
    <lineage>
        <taxon>Bacteria</taxon>
        <taxon>Pseudomonadati</taxon>
        <taxon>Pseudomonadota</taxon>
        <taxon>Alphaproteobacteria</taxon>
        <taxon>Rhodobacterales</taxon>
        <taxon>Paracoccaceae</taxon>
        <taxon>Paracoccus</taxon>
    </lineage>
</organism>
<evidence type="ECO:0000256" key="2">
    <source>
        <dbReference type="ARBA" id="ARBA00022741"/>
    </source>
</evidence>